<keyword evidence="2" id="KW-0333">Golgi apparatus</keyword>
<dbReference type="GO" id="GO:0005783">
    <property type="term" value="C:endoplasmic reticulum"/>
    <property type="evidence" value="ECO:0007669"/>
    <property type="project" value="TreeGrafter"/>
</dbReference>
<dbReference type="EMBL" id="ML996689">
    <property type="protein sequence ID" value="KAF2403972.1"/>
    <property type="molecule type" value="Genomic_DNA"/>
</dbReference>
<protein>
    <recommendedName>
        <fullName evidence="10">Intracellular protein transport protein</fullName>
    </recommendedName>
</protein>
<evidence type="ECO:0000256" key="2">
    <source>
        <dbReference type="ARBA" id="ARBA00023034"/>
    </source>
</evidence>
<dbReference type="OrthoDB" id="198977at2759"/>
<dbReference type="GO" id="GO:0000139">
    <property type="term" value="C:Golgi membrane"/>
    <property type="evidence" value="ECO:0007669"/>
    <property type="project" value="InterPro"/>
</dbReference>
<comment type="subcellular location">
    <subcellularLocation>
        <location evidence="1">Golgi apparatus</location>
    </subcellularLocation>
</comment>
<feature type="coiled-coil region" evidence="4">
    <location>
        <begin position="668"/>
        <end position="695"/>
    </location>
</feature>
<keyword evidence="9" id="KW-1185">Reference proteome</keyword>
<gene>
    <name evidence="8" type="ORF">EJ06DRAFT_489003</name>
</gene>
<evidence type="ECO:0008006" key="10">
    <source>
        <dbReference type="Google" id="ProtNLM"/>
    </source>
</evidence>
<feature type="domain" description="Uso1/p115-like vesicle tethering protein C-terminal" evidence="7">
    <location>
        <begin position="855"/>
        <end position="970"/>
    </location>
</feature>
<dbReference type="GO" id="GO:0048211">
    <property type="term" value="P:Golgi vesicle docking"/>
    <property type="evidence" value="ECO:0007669"/>
    <property type="project" value="TreeGrafter"/>
</dbReference>
<dbReference type="GO" id="GO:0006886">
    <property type="term" value="P:intracellular protein transport"/>
    <property type="evidence" value="ECO:0007669"/>
    <property type="project" value="InterPro"/>
</dbReference>
<dbReference type="Pfam" id="PF04869">
    <property type="entry name" value="Uso1_p115_head"/>
    <property type="match status" value="1"/>
</dbReference>
<feature type="domain" description="Vesicle tethering protein Uso1/P115-like head" evidence="6">
    <location>
        <begin position="340"/>
        <end position="646"/>
    </location>
</feature>
<dbReference type="PANTHER" id="PTHR10013:SF0">
    <property type="entry name" value="GENERAL VESICULAR TRANSPORT FACTOR P115"/>
    <property type="match status" value="1"/>
</dbReference>
<dbReference type="Proteomes" id="UP000799640">
    <property type="component" value="Unassembled WGS sequence"/>
</dbReference>
<evidence type="ECO:0000313" key="8">
    <source>
        <dbReference type="EMBL" id="KAF2403972.1"/>
    </source>
</evidence>
<evidence type="ECO:0000256" key="1">
    <source>
        <dbReference type="ARBA" id="ARBA00004555"/>
    </source>
</evidence>
<dbReference type="SUPFAM" id="SSF48371">
    <property type="entry name" value="ARM repeat"/>
    <property type="match status" value="1"/>
</dbReference>
<dbReference type="InterPro" id="IPR016024">
    <property type="entry name" value="ARM-type_fold"/>
</dbReference>
<keyword evidence="3 4" id="KW-0175">Coiled coil</keyword>
<feature type="region of interest" description="Disordered" evidence="5">
    <location>
        <begin position="943"/>
        <end position="974"/>
    </location>
</feature>
<evidence type="ECO:0000256" key="3">
    <source>
        <dbReference type="ARBA" id="ARBA00023054"/>
    </source>
</evidence>
<proteinExistence type="predicted"/>
<dbReference type="GO" id="GO:0005795">
    <property type="term" value="C:Golgi stack"/>
    <property type="evidence" value="ECO:0007669"/>
    <property type="project" value="TreeGrafter"/>
</dbReference>
<dbReference type="InterPro" id="IPR006953">
    <property type="entry name" value="Vesicle_Uso1_P115_head"/>
</dbReference>
<evidence type="ECO:0000256" key="5">
    <source>
        <dbReference type="SAM" id="MobiDB-lite"/>
    </source>
</evidence>
<evidence type="ECO:0000259" key="7">
    <source>
        <dbReference type="Pfam" id="PF04871"/>
    </source>
</evidence>
<reference evidence="8" key="1">
    <citation type="journal article" date="2020" name="Stud. Mycol.">
        <title>101 Dothideomycetes genomes: a test case for predicting lifestyles and emergence of pathogens.</title>
        <authorList>
            <person name="Haridas S."/>
            <person name="Albert R."/>
            <person name="Binder M."/>
            <person name="Bloem J."/>
            <person name="Labutti K."/>
            <person name="Salamov A."/>
            <person name="Andreopoulos B."/>
            <person name="Baker S."/>
            <person name="Barry K."/>
            <person name="Bills G."/>
            <person name="Bluhm B."/>
            <person name="Cannon C."/>
            <person name="Castanera R."/>
            <person name="Culley D."/>
            <person name="Daum C."/>
            <person name="Ezra D."/>
            <person name="Gonzalez J."/>
            <person name="Henrissat B."/>
            <person name="Kuo A."/>
            <person name="Liang C."/>
            <person name="Lipzen A."/>
            <person name="Lutzoni F."/>
            <person name="Magnuson J."/>
            <person name="Mondo S."/>
            <person name="Nolan M."/>
            <person name="Ohm R."/>
            <person name="Pangilinan J."/>
            <person name="Park H.-J."/>
            <person name="Ramirez L."/>
            <person name="Alfaro M."/>
            <person name="Sun H."/>
            <person name="Tritt A."/>
            <person name="Yoshinaga Y."/>
            <person name="Zwiers L.-H."/>
            <person name="Turgeon B."/>
            <person name="Goodwin S."/>
            <person name="Spatafora J."/>
            <person name="Crous P."/>
            <person name="Grigoriev I."/>
        </authorList>
    </citation>
    <scope>NUCLEOTIDE SEQUENCE</scope>
    <source>
        <strain evidence="8">CBS 262.69</strain>
    </source>
</reference>
<dbReference type="InterPro" id="IPR011989">
    <property type="entry name" value="ARM-like"/>
</dbReference>
<name>A0A6G1I6T3_9PEZI</name>
<dbReference type="FunFam" id="1.25.10.10:FF:000296">
    <property type="entry name" value="Related to transport protein USO1"/>
    <property type="match status" value="1"/>
</dbReference>
<feature type="compositionally biased region" description="Basic and acidic residues" evidence="5">
    <location>
        <begin position="943"/>
        <end position="952"/>
    </location>
</feature>
<dbReference type="PANTHER" id="PTHR10013">
    <property type="entry name" value="GENERAL VESICULAR TRANSPORT FACTOR P115"/>
    <property type="match status" value="1"/>
</dbReference>
<evidence type="ECO:0000259" key="6">
    <source>
        <dbReference type="Pfam" id="PF04869"/>
    </source>
</evidence>
<dbReference type="GO" id="GO:0048280">
    <property type="term" value="P:vesicle fusion with Golgi apparatus"/>
    <property type="evidence" value="ECO:0007669"/>
    <property type="project" value="InterPro"/>
</dbReference>
<dbReference type="Gene3D" id="1.25.10.10">
    <property type="entry name" value="Leucine-rich Repeat Variant"/>
    <property type="match status" value="1"/>
</dbReference>
<dbReference type="AlphaFoldDB" id="A0A6G1I6T3"/>
<evidence type="ECO:0000256" key="4">
    <source>
        <dbReference type="SAM" id="Coils"/>
    </source>
</evidence>
<organism evidence="8 9">
    <name type="scientific">Trichodelitschia bisporula</name>
    <dbReference type="NCBI Taxonomy" id="703511"/>
    <lineage>
        <taxon>Eukaryota</taxon>
        <taxon>Fungi</taxon>
        <taxon>Dikarya</taxon>
        <taxon>Ascomycota</taxon>
        <taxon>Pezizomycotina</taxon>
        <taxon>Dothideomycetes</taxon>
        <taxon>Dothideomycetes incertae sedis</taxon>
        <taxon>Phaeotrichales</taxon>
        <taxon>Phaeotrichaceae</taxon>
        <taxon>Trichodelitschia</taxon>
    </lineage>
</organism>
<dbReference type="InterPro" id="IPR006955">
    <property type="entry name" value="Uso1_p115_C"/>
</dbReference>
<dbReference type="GO" id="GO:0006888">
    <property type="term" value="P:endoplasmic reticulum to Golgi vesicle-mediated transport"/>
    <property type="evidence" value="ECO:0007669"/>
    <property type="project" value="TreeGrafter"/>
</dbReference>
<sequence length="974" mass="108510">MLRMLEAQAPAKQTATDTIRTLGDRLNTATLLEDRRAAIFGLRSFAKEYPASVASGALRGLIGCLARDVEDVDTVKPVLETLLMLFSPNEDSPEASEDIALWLADEFTQRQDNIQILLDLLDTPDFYSRLYSLQLLSAIFAARPERTQECVLSAALGVSRLVATLDDSRDAIRNACLLLLSDVAQSSTELQKLIAFENAFERIFALIDVEGSLNLGGIVVQDCLDLLANLVRHNASNQSLFRESGCVAKLSKLLQSVSKAPENRDEETWPSQQSAKNVWGLLAVIRLFLVEGNFGTDENQTIFYKHGMLQQALNLAFNGATELPIKAEALSTCADMIRRNPEIQTSFAQLQVSPVVEKSAHPPNGMNGIGKVYIIDALLDLVISPTSKVSFDIRLAACECIKAYFDNHAQIRLHFLNRAIDGHMSGEDETANVLTTLIRGSGEFRQKNTDPYRIWFASVIVFHLLWEDPEAKHRLQTVSEGDASSGEEVITCIQSLAANLITGIQNNDDERTLIAYATVLTGWLFEDPPAVNDFLTEASNVQILKHALSSPHPLTRGLSAILLGTLYEFSTKDSPLPRRSLAPLLTTPQTRTLYLASLTALRHLPLIRDFDLLPSHPDDPAPRAFFDPTFVSFLKDHAFSRLTRAIDRDPRREAALPTHEGGIDRDALDELRARLGEAEAKAREFESKAVELERGLGTEQALRRREGETAAAEVRRITSVNEALRRAHEEEIVETKGRLGAEIESVRVEGEKVLKRVRGEGEKRIKELEREVEEIRVAAKKEAERTKEYYERMVGGLRSGKRDVEARLQEALDGHEGLAKELDEAEQALKEARESEANARTELGAVKAELEKRVKEVEELKASETTLKEGLEDEKTKVSMLEKEVAELEKEVAQLGSRTDGLNKAVEKEKKLAAEKEEARKAAQTELDDLLLILSELEEKRAKDKKRLKELGEEVSDGEDEDEDEEEEEEADVE</sequence>
<dbReference type="GO" id="GO:0012507">
    <property type="term" value="C:ER to Golgi transport vesicle membrane"/>
    <property type="evidence" value="ECO:0007669"/>
    <property type="project" value="TreeGrafter"/>
</dbReference>
<dbReference type="Pfam" id="PF04871">
    <property type="entry name" value="Uso1_p115_C"/>
    <property type="match status" value="1"/>
</dbReference>
<accession>A0A6G1I6T3</accession>
<evidence type="ECO:0000313" key="9">
    <source>
        <dbReference type="Proteomes" id="UP000799640"/>
    </source>
</evidence>
<dbReference type="InterPro" id="IPR024095">
    <property type="entry name" value="Vesicle_P115"/>
</dbReference>
<feature type="compositionally biased region" description="Acidic residues" evidence="5">
    <location>
        <begin position="953"/>
        <end position="974"/>
    </location>
</feature>